<protein>
    <recommendedName>
        <fullName evidence="7">AP2/ERF domain-containing protein</fullName>
    </recommendedName>
</protein>
<dbReference type="AlphaFoldDB" id="A0AAW1NM63"/>
<name>A0AAW1NM63_9CHLO</name>
<evidence type="ECO:0000259" key="7">
    <source>
        <dbReference type="PROSITE" id="PS51032"/>
    </source>
</evidence>
<organism evidence="8 9">
    <name type="scientific">Symbiochloris irregularis</name>
    <dbReference type="NCBI Taxonomy" id="706552"/>
    <lineage>
        <taxon>Eukaryota</taxon>
        <taxon>Viridiplantae</taxon>
        <taxon>Chlorophyta</taxon>
        <taxon>core chlorophytes</taxon>
        <taxon>Trebouxiophyceae</taxon>
        <taxon>Trebouxiales</taxon>
        <taxon>Trebouxiaceae</taxon>
        <taxon>Symbiochloris</taxon>
    </lineage>
</organism>
<keyword evidence="3" id="KW-0238">DNA-binding</keyword>
<dbReference type="CDD" id="cd00018">
    <property type="entry name" value="AP2"/>
    <property type="match status" value="1"/>
</dbReference>
<dbReference type="Gene3D" id="3.30.730.10">
    <property type="entry name" value="AP2/ERF domain"/>
    <property type="match status" value="1"/>
</dbReference>
<evidence type="ECO:0000313" key="9">
    <source>
        <dbReference type="Proteomes" id="UP001465755"/>
    </source>
</evidence>
<feature type="compositionally biased region" description="Basic and acidic residues" evidence="6">
    <location>
        <begin position="514"/>
        <end position="527"/>
    </location>
</feature>
<dbReference type="Proteomes" id="UP001465755">
    <property type="component" value="Unassembled WGS sequence"/>
</dbReference>
<dbReference type="InterPro" id="IPR036955">
    <property type="entry name" value="AP2/ERF_dom_sf"/>
</dbReference>
<gene>
    <name evidence="8" type="ORF">WJX73_003397</name>
</gene>
<dbReference type="Pfam" id="PF09353">
    <property type="entry name" value="DUF1995"/>
    <property type="match status" value="1"/>
</dbReference>
<feature type="region of interest" description="Disordered" evidence="6">
    <location>
        <begin position="121"/>
        <end position="155"/>
    </location>
</feature>
<keyword evidence="9" id="KW-1185">Reference proteome</keyword>
<dbReference type="PANTHER" id="PTHR35509:SF4">
    <property type="entry name" value="DUF1995 DOMAIN-CONTAINING PROTEIN"/>
    <property type="match status" value="1"/>
</dbReference>
<evidence type="ECO:0000313" key="8">
    <source>
        <dbReference type="EMBL" id="KAK9791559.1"/>
    </source>
</evidence>
<comment type="caution">
    <text evidence="8">The sequence shown here is derived from an EMBL/GenBank/DDBJ whole genome shotgun (WGS) entry which is preliminary data.</text>
</comment>
<evidence type="ECO:0000256" key="3">
    <source>
        <dbReference type="ARBA" id="ARBA00023125"/>
    </source>
</evidence>
<evidence type="ECO:0000256" key="1">
    <source>
        <dbReference type="ARBA" id="ARBA00004123"/>
    </source>
</evidence>
<keyword evidence="2" id="KW-0805">Transcription regulation</keyword>
<dbReference type="InterPro" id="IPR053021">
    <property type="entry name" value="Chloroplast_ADK"/>
</dbReference>
<dbReference type="PANTHER" id="PTHR35509">
    <property type="entry name" value="DOMAIN PROTEIN, PUTATIVE (DUF1995)-RELATED"/>
    <property type="match status" value="1"/>
</dbReference>
<proteinExistence type="predicted"/>
<keyword evidence="5" id="KW-0539">Nucleus</keyword>
<keyword evidence="4" id="KW-0804">Transcription</keyword>
<dbReference type="PROSITE" id="PS51032">
    <property type="entry name" value="AP2_ERF"/>
    <property type="match status" value="1"/>
</dbReference>
<feature type="region of interest" description="Disordered" evidence="6">
    <location>
        <begin position="493"/>
        <end position="568"/>
    </location>
</feature>
<dbReference type="GO" id="GO:0003700">
    <property type="term" value="F:DNA-binding transcription factor activity"/>
    <property type="evidence" value="ECO:0007669"/>
    <property type="project" value="InterPro"/>
</dbReference>
<dbReference type="GO" id="GO:0005634">
    <property type="term" value="C:nucleus"/>
    <property type="evidence" value="ECO:0007669"/>
    <property type="project" value="UniProtKB-SubCell"/>
</dbReference>
<dbReference type="EMBL" id="JALJOQ010000176">
    <property type="protein sequence ID" value="KAK9791559.1"/>
    <property type="molecule type" value="Genomic_DNA"/>
</dbReference>
<evidence type="ECO:0000256" key="2">
    <source>
        <dbReference type="ARBA" id="ARBA00023015"/>
    </source>
</evidence>
<evidence type="ECO:0000256" key="5">
    <source>
        <dbReference type="ARBA" id="ARBA00023242"/>
    </source>
</evidence>
<evidence type="ECO:0000256" key="6">
    <source>
        <dbReference type="SAM" id="MobiDB-lite"/>
    </source>
</evidence>
<feature type="region of interest" description="Disordered" evidence="6">
    <location>
        <begin position="70"/>
        <end position="100"/>
    </location>
</feature>
<comment type="subcellular location">
    <subcellularLocation>
        <location evidence="1">Nucleus</location>
    </subcellularLocation>
</comment>
<reference evidence="8 9" key="1">
    <citation type="journal article" date="2024" name="Nat. Commun.">
        <title>Phylogenomics reveals the evolutionary origins of lichenization in chlorophyte algae.</title>
        <authorList>
            <person name="Puginier C."/>
            <person name="Libourel C."/>
            <person name="Otte J."/>
            <person name="Skaloud P."/>
            <person name="Haon M."/>
            <person name="Grisel S."/>
            <person name="Petersen M."/>
            <person name="Berrin J.G."/>
            <person name="Delaux P.M."/>
            <person name="Dal Grande F."/>
            <person name="Keller J."/>
        </authorList>
    </citation>
    <scope>NUCLEOTIDE SEQUENCE [LARGE SCALE GENOMIC DNA]</scope>
    <source>
        <strain evidence="8 9">SAG 2036</strain>
    </source>
</reference>
<sequence length="568" mass="62200">MVRLPGGRVVDGKPSPGYVTLRSGKHIACPRCEGRGWVGSGTRGKPCEICFTDRPGELVNLDLDSWDEGDLEASESAPSVNGSRSSAVSQEARRKSSVMQSGKTKRCSLCGKLGHNKATCPLNPNPKVDVAPPSPPPELAEKQGGPTMSEGRKRFKGVSWNKRSAKWRAQIWNPYSSTVEQKGYYEDEIDAARAHDVALIELRGPDAVTNFPLSDYAFDFESWKKRHPEQLRQAATRSVTPDGLRDVETEVPKRMAVPTAFPLPRDLATAQALAVAAIHAAHAAGVRRQAVEFLVPGGSEGWPGGVRQQYSVAQGLFEGTIRDVKRLPGLQGKMTARWIDELEGTGMWKNEAMSAVVFPSAETLPTLRQLDEENQKLLLILNPQWQTAGQLVSDFGFGRSAREAEAFLSSFEDVYAMRQLRIDGDVVIVFKCYPGRWQVHYQWKDGQGDLLVARQSDRPTYADLLDILRGVPGSKVASSPTWMQRFRPFFPGLPSGGSSDSAPASGVHNQGEQLFDREPRSGDRLQSDDSTQVIGGQEVTLGGPEASEVDEDMFSSPSDKHLNSKGSR</sequence>
<dbReference type="SMART" id="SM00380">
    <property type="entry name" value="AP2"/>
    <property type="match status" value="1"/>
</dbReference>
<dbReference type="InterPro" id="IPR001471">
    <property type="entry name" value="AP2/ERF_dom"/>
</dbReference>
<feature type="compositionally biased region" description="Low complexity" evidence="6">
    <location>
        <begin position="493"/>
        <end position="506"/>
    </location>
</feature>
<dbReference type="SUPFAM" id="SSF54171">
    <property type="entry name" value="DNA-binding domain"/>
    <property type="match status" value="1"/>
</dbReference>
<feature type="compositionally biased region" description="Polar residues" evidence="6">
    <location>
        <begin position="76"/>
        <end position="89"/>
    </location>
</feature>
<dbReference type="InterPro" id="IPR018962">
    <property type="entry name" value="DUF1995"/>
</dbReference>
<dbReference type="GO" id="GO:0003677">
    <property type="term" value="F:DNA binding"/>
    <property type="evidence" value="ECO:0007669"/>
    <property type="project" value="UniProtKB-KW"/>
</dbReference>
<dbReference type="InterPro" id="IPR016177">
    <property type="entry name" value="DNA-bd_dom_sf"/>
</dbReference>
<feature type="domain" description="AP2/ERF" evidence="7">
    <location>
        <begin position="154"/>
        <end position="212"/>
    </location>
</feature>
<accession>A0AAW1NM63</accession>
<evidence type="ECO:0000256" key="4">
    <source>
        <dbReference type="ARBA" id="ARBA00023163"/>
    </source>
</evidence>